<dbReference type="Gene3D" id="1.25.40.10">
    <property type="entry name" value="Tetratricopeptide repeat domain"/>
    <property type="match status" value="4"/>
</dbReference>
<sequence length="736" mass="79410">MCTVQRPSAVGSKGGRTQFCSDSADQKVRQAVSNAKKAYAAGCYDEAVQLFTTAVSLGGDDALQLCNRSAALFGARNFEAAVRDAIRALALDPCSKKAYYRLASALEASGHHTLARAACDKGLVLSPCNSQLLSLRATAEARIRALDASSDQMVNFPHELLTECSALLEPNIGPGDDGSDSAIPSNQAGAGAASSAHSPANVEEDILQDDAAYCRWCHKTANALYAASEYGQAVAWYTRAIQAAEDMSRRRAQEAAAELSSDQQPDTCRFYSNRAAAFLSLERYSEALSDCKMALALNPTEQKASLRGVAASLQLGEMGCSVEMVRLAEQAASCELRDRESRLSSLSVGELRSRLREAKSDAAGTGSVLEKGELVRQVAEAEADGGLAPLLGRAAAEVAAMAQRVGEVEAMARRSSWDEALEHATWLAREYPHHRQLRALRLAALLALQRSGEAHQLCEELAEAHPDAADVLCARLELLLRHEGVETALAHAALNRPPPGAADREQFDELLVYLQTVDKTLSRAQSLLQQGDASPAVEVCCEGLVLAEAASPTRLSLMVLLAAALARLARHTEAVAVCDEALRMRVPMRDDRARTPSATPTLQEKLFLRRAGCFLALRQYAHAVADYRSAAALNPKSVNAAQGMQHAWTEMKKASIPTEQNAYMILGVAQDASAVEVRRAFHALCRRWHPDKCNHFDGQMRLQAAMHFEEAQGAFEKLRDAEARAAYDDSLLKKVG</sequence>
<dbReference type="Pfam" id="PF00226">
    <property type="entry name" value="DnaJ"/>
    <property type="match status" value="1"/>
</dbReference>
<dbReference type="Gene3D" id="1.10.287.110">
    <property type="entry name" value="DnaJ domain"/>
    <property type="match status" value="1"/>
</dbReference>
<dbReference type="InterPro" id="IPR011990">
    <property type="entry name" value="TPR-like_helical_dom_sf"/>
</dbReference>
<dbReference type="Pfam" id="PF00515">
    <property type="entry name" value="TPR_1"/>
    <property type="match status" value="1"/>
</dbReference>
<dbReference type="PANTHER" id="PTHR45188">
    <property type="entry name" value="DNAJ PROTEIN P58IPK HOMOLOG"/>
    <property type="match status" value="1"/>
</dbReference>
<evidence type="ECO:0000256" key="1">
    <source>
        <dbReference type="ARBA" id="ARBA00022737"/>
    </source>
</evidence>
<dbReference type="InterPro" id="IPR036869">
    <property type="entry name" value="J_dom_sf"/>
</dbReference>
<dbReference type="SMART" id="SM00028">
    <property type="entry name" value="TPR"/>
    <property type="match status" value="7"/>
</dbReference>
<evidence type="ECO:0000259" key="5">
    <source>
        <dbReference type="PROSITE" id="PS50076"/>
    </source>
</evidence>
<dbReference type="CDD" id="cd06257">
    <property type="entry name" value="DnaJ"/>
    <property type="match status" value="1"/>
</dbReference>
<evidence type="ECO:0000256" key="4">
    <source>
        <dbReference type="SAM" id="MobiDB-lite"/>
    </source>
</evidence>
<accession>A0A7S4F0K8</accession>
<dbReference type="EMBL" id="HBIZ01027119">
    <property type="protein sequence ID" value="CAE0764572.1"/>
    <property type="molecule type" value="Transcribed_RNA"/>
</dbReference>
<dbReference type="PANTHER" id="PTHR45188:SF2">
    <property type="entry name" value="DNAJ HOMOLOG SUBFAMILY C MEMBER 7"/>
    <property type="match status" value="1"/>
</dbReference>
<dbReference type="PROSITE" id="PS00636">
    <property type="entry name" value="DNAJ_1"/>
    <property type="match status" value="1"/>
</dbReference>
<evidence type="ECO:0000256" key="2">
    <source>
        <dbReference type="ARBA" id="ARBA00022803"/>
    </source>
</evidence>
<dbReference type="SUPFAM" id="SSF46565">
    <property type="entry name" value="Chaperone J-domain"/>
    <property type="match status" value="1"/>
</dbReference>
<dbReference type="SMART" id="SM00271">
    <property type="entry name" value="DnaJ"/>
    <property type="match status" value="1"/>
</dbReference>
<feature type="region of interest" description="Disordered" evidence="4">
    <location>
        <begin position="175"/>
        <end position="200"/>
    </location>
</feature>
<reference evidence="6" key="1">
    <citation type="submission" date="2021-01" db="EMBL/GenBank/DDBJ databases">
        <authorList>
            <person name="Corre E."/>
            <person name="Pelletier E."/>
            <person name="Niang G."/>
            <person name="Scheremetjew M."/>
            <person name="Finn R."/>
            <person name="Kale V."/>
            <person name="Holt S."/>
            <person name="Cochrane G."/>
            <person name="Meng A."/>
            <person name="Brown T."/>
            <person name="Cohen L."/>
        </authorList>
    </citation>
    <scope>NUCLEOTIDE SEQUENCE</scope>
    <source>
        <strain evidence="6">CCMP645</strain>
    </source>
</reference>
<organism evidence="6">
    <name type="scientific">Chrysotila carterae</name>
    <name type="common">Marine alga</name>
    <name type="synonym">Syracosphaera carterae</name>
    <dbReference type="NCBI Taxonomy" id="13221"/>
    <lineage>
        <taxon>Eukaryota</taxon>
        <taxon>Haptista</taxon>
        <taxon>Haptophyta</taxon>
        <taxon>Prymnesiophyceae</taxon>
        <taxon>Isochrysidales</taxon>
        <taxon>Isochrysidaceae</taxon>
        <taxon>Chrysotila</taxon>
    </lineage>
</organism>
<feature type="domain" description="J" evidence="5">
    <location>
        <begin position="661"/>
        <end position="731"/>
    </location>
</feature>
<dbReference type="InterPro" id="IPR019734">
    <property type="entry name" value="TPR_rpt"/>
</dbReference>
<feature type="repeat" description="TPR" evidence="3">
    <location>
        <begin position="268"/>
        <end position="301"/>
    </location>
</feature>
<keyword evidence="1" id="KW-0677">Repeat</keyword>
<gene>
    <name evidence="6" type="ORF">PCAR00345_LOCUS17184</name>
</gene>
<evidence type="ECO:0000256" key="3">
    <source>
        <dbReference type="PROSITE-ProRule" id="PRU00339"/>
    </source>
</evidence>
<name>A0A7S4F0K8_CHRCT</name>
<dbReference type="PROSITE" id="PS50076">
    <property type="entry name" value="DNAJ_2"/>
    <property type="match status" value="1"/>
</dbReference>
<evidence type="ECO:0000313" key="6">
    <source>
        <dbReference type="EMBL" id="CAE0764572.1"/>
    </source>
</evidence>
<proteinExistence type="predicted"/>
<dbReference type="InterPro" id="IPR001623">
    <property type="entry name" value="DnaJ_domain"/>
</dbReference>
<dbReference type="InterPro" id="IPR018253">
    <property type="entry name" value="DnaJ_domain_CS"/>
</dbReference>
<dbReference type="PROSITE" id="PS50005">
    <property type="entry name" value="TPR"/>
    <property type="match status" value="1"/>
</dbReference>
<protein>
    <recommendedName>
        <fullName evidence="5">J domain-containing protein</fullName>
    </recommendedName>
</protein>
<dbReference type="SUPFAM" id="SSF48452">
    <property type="entry name" value="TPR-like"/>
    <property type="match status" value="3"/>
</dbReference>
<dbReference type="Pfam" id="PF13432">
    <property type="entry name" value="TPR_16"/>
    <property type="match status" value="1"/>
</dbReference>
<keyword evidence="2 3" id="KW-0802">TPR repeat</keyword>
<dbReference type="PRINTS" id="PR00625">
    <property type="entry name" value="JDOMAIN"/>
</dbReference>
<dbReference type="AlphaFoldDB" id="A0A7S4F0K8"/>